<dbReference type="GO" id="GO:0005930">
    <property type="term" value="C:axoneme"/>
    <property type="evidence" value="ECO:0007669"/>
    <property type="project" value="TreeGrafter"/>
</dbReference>
<evidence type="ECO:0000313" key="9">
    <source>
        <dbReference type="Proteomes" id="UP000887575"/>
    </source>
</evidence>
<keyword evidence="2" id="KW-0217">Developmental protein</keyword>
<protein>
    <submittedName>
        <fullName evidence="10">Uncharacterized protein</fullName>
    </submittedName>
</protein>
<keyword evidence="9" id="KW-1185">Reference proteome</keyword>
<comment type="similarity">
    <text evidence="8">Belongs to the IFT172 family.</text>
</comment>
<keyword evidence="3" id="KW-0853">WD repeat</keyword>
<dbReference type="InterPro" id="IPR001680">
    <property type="entry name" value="WD40_rpt"/>
</dbReference>
<comment type="subcellular location">
    <subcellularLocation>
        <location evidence="1">Cell projection</location>
        <location evidence="1">Cilium</location>
    </subcellularLocation>
</comment>
<dbReference type="InterPro" id="IPR015943">
    <property type="entry name" value="WD40/YVTN_repeat-like_dom_sf"/>
</dbReference>
<evidence type="ECO:0000313" key="10">
    <source>
        <dbReference type="WBParaSite" id="MBELARI_LOCUS7596"/>
    </source>
</evidence>
<evidence type="ECO:0000256" key="6">
    <source>
        <dbReference type="ARBA" id="ARBA00023069"/>
    </source>
</evidence>
<evidence type="ECO:0000256" key="1">
    <source>
        <dbReference type="ARBA" id="ARBA00004138"/>
    </source>
</evidence>
<evidence type="ECO:0000256" key="4">
    <source>
        <dbReference type="ARBA" id="ARBA00022737"/>
    </source>
</evidence>
<keyword evidence="5" id="KW-0802">TPR repeat</keyword>
<reference evidence="10" key="1">
    <citation type="submission" date="2024-02" db="UniProtKB">
        <authorList>
            <consortium name="WormBaseParasite"/>
        </authorList>
    </citation>
    <scope>IDENTIFICATION</scope>
</reference>
<keyword evidence="4" id="KW-0677">Repeat</keyword>
<dbReference type="GO" id="GO:0036064">
    <property type="term" value="C:ciliary basal body"/>
    <property type="evidence" value="ECO:0007669"/>
    <property type="project" value="TreeGrafter"/>
</dbReference>
<evidence type="ECO:0000256" key="8">
    <source>
        <dbReference type="ARBA" id="ARBA00038130"/>
    </source>
</evidence>
<evidence type="ECO:0000256" key="5">
    <source>
        <dbReference type="ARBA" id="ARBA00022803"/>
    </source>
</evidence>
<sequence>MKLKYQAQLLPQQGGASRICAIASTPNASKAAVATTDRAIVLFDEKGEQRERFATKPIDAKFGKKSYVIRCMCFSPDSTRLAIGQSDNVVYVYKLGTTWSEKKVIVNKLLQTSCVSALSWPFEDKLLIGLTDGKVRIGLIKNNKCSSLYKTDQAVVSLSTNPKKTAFISGHFDGSIILFIFASKSQSKICTHQVTPYSLVFTSHGLLVAGSDQRVLSYSENGVVQQQWDFSEESDKEFSAICTDPTGNNVVTGSYDKLRLFSFNTRRGAWDEDTPLRIPNLYSITTLDWKGDGSAVYCGTLTGSALVIDCSLRRTMIKSRFETTHVAPSHVILRDVTNESRTSVVSNKGLQIDDIKMMGKDQFVVAYTASTLIIADTQTGKASEIDWFSGGHEKFYFDYPNVAVIVNAGEVTVVEYGKDGALGWVRTELGSKHLLSLQVNENAKGVVMKKIAYLADPTTIAVYNFLTSQQDALIDSKNKIDWLELNESANRLLFRDKRSRVSLVDLETDKRTSLLNFCSYVQWVPASDVIVAQTGDSLYVWYNPDYPDQATITQIRGEVEAVLRDNDRTEVIVQESTAKVAYELDNTQIEFAAALENLDFERAVSFLEKSHDQNET</sequence>
<dbReference type="SMART" id="SM00320">
    <property type="entry name" value="WD40"/>
    <property type="match status" value="6"/>
</dbReference>
<evidence type="ECO:0000256" key="2">
    <source>
        <dbReference type="ARBA" id="ARBA00022473"/>
    </source>
</evidence>
<dbReference type="SUPFAM" id="SSF50978">
    <property type="entry name" value="WD40 repeat-like"/>
    <property type="match status" value="2"/>
</dbReference>
<organism evidence="9 10">
    <name type="scientific">Mesorhabditis belari</name>
    <dbReference type="NCBI Taxonomy" id="2138241"/>
    <lineage>
        <taxon>Eukaryota</taxon>
        <taxon>Metazoa</taxon>
        <taxon>Ecdysozoa</taxon>
        <taxon>Nematoda</taxon>
        <taxon>Chromadorea</taxon>
        <taxon>Rhabditida</taxon>
        <taxon>Rhabditina</taxon>
        <taxon>Rhabditomorpha</taxon>
        <taxon>Rhabditoidea</taxon>
        <taxon>Rhabditidae</taxon>
        <taxon>Mesorhabditinae</taxon>
        <taxon>Mesorhabditis</taxon>
    </lineage>
</organism>
<dbReference type="GO" id="GO:0030992">
    <property type="term" value="C:intraciliary transport particle B"/>
    <property type="evidence" value="ECO:0007669"/>
    <property type="project" value="TreeGrafter"/>
</dbReference>
<evidence type="ECO:0000256" key="3">
    <source>
        <dbReference type="ARBA" id="ARBA00022574"/>
    </source>
</evidence>
<dbReference type="PANTHER" id="PTHR15722">
    <property type="entry name" value="IFT140/172-RELATED"/>
    <property type="match status" value="1"/>
</dbReference>
<accession>A0AAF3FKS5</accession>
<dbReference type="PANTHER" id="PTHR15722:SF2">
    <property type="entry name" value="INTRAFLAGELLAR TRANSPORT PROTEIN 172 HOMOLOG"/>
    <property type="match status" value="1"/>
</dbReference>
<proteinExistence type="inferred from homology"/>
<dbReference type="Pfam" id="PF00400">
    <property type="entry name" value="WD40"/>
    <property type="match status" value="1"/>
</dbReference>
<dbReference type="Gene3D" id="2.130.10.10">
    <property type="entry name" value="YVTN repeat-like/Quinoprotein amine dehydrogenase"/>
    <property type="match status" value="2"/>
</dbReference>
<dbReference type="InterPro" id="IPR036322">
    <property type="entry name" value="WD40_repeat_dom_sf"/>
</dbReference>
<dbReference type="AlphaFoldDB" id="A0AAF3FKS5"/>
<dbReference type="WBParaSite" id="MBELARI_LOCUS7596">
    <property type="protein sequence ID" value="MBELARI_LOCUS7596"/>
    <property type="gene ID" value="MBELARI_LOCUS7596"/>
</dbReference>
<name>A0AAF3FKS5_9BILA</name>
<dbReference type="Proteomes" id="UP000887575">
    <property type="component" value="Unassembled WGS sequence"/>
</dbReference>
<evidence type="ECO:0000256" key="7">
    <source>
        <dbReference type="ARBA" id="ARBA00023273"/>
    </source>
</evidence>
<keyword evidence="6" id="KW-0969">Cilium</keyword>
<keyword evidence="7" id="KW-0966">Cell projection</keyword>
<dbReference type="GO" id="GO:0042073">
    <property type="term" value="P:intraciliary transport"/>
    <property type="evidence" value="ECO:0007669"/>
    <property type="project" value="TreeGrafter"/>
</dbReference>